<dbReference type="SMART" id="SM01234">
    <property type="entry name" value="Haemolytic"/>
    <property type="match status" value="1"/>
</dbReference>
<keyword evidence="1" id="KW-1003">Cell membrane</keyword>
<accession>A0A5B9Q5G7</accession>
<evidence type="ECO:0000313" key="3">
    <source>
        <dbReference type="Proteomes" id="UP000323917"/>
    </source>
</evidence>
<comment type="similarity">
    <text evidence="1">Belongs to the UPF0161 family.</text>
</comment>
<reference evidence="2 3" key="1">
    <citation type="submission" date="2019-08" db="EMBL/GenBank/DDBJ databases">
        <title>Deep-cultivation of Planctomycetes and their phenomic and genomic characterization uncovers novel biology.</title>
        <authorList>
            <person name="Wiegand S."/>
            <person name="Jogler M."/>
            <person name="Boedeker C."/>
            <person name="Pinto D."/>
            <person name="Vollmers J."/>
            <person name="Rivas-Marin E."/>
            <person name="Kohn T."/>
            <person name="Peeters S.H."/>
            <person name="Heuer A."/>
            <person name="Rast P."/>
            <person name="Oberbeckmann S."/>
            <person name="Bunk B."/>
            <person name="Jeske O."/>
            <person name="Meyerdierks A."/>
            <person name="Storesund J.E."/>
            <person name="Kallscheuer N."/>
            <person name="Luecker S."/>
            <person name="Lage O.M."/>
            <person name="Pohl T."/>
            <person name="Merkel B.J."/>
            <person name="Hornburger P."/>
            <person name="Mueller R.-W."/>
            <person name="Bruemmer F."/>
            <person name="Labrenz M."/>
            <person name="Spormann A.M."/>
            <person name="Op den Camp H."/>
            <person name="Overmann J."/>
            <person name="Amann R."/>
            <person name="Jetten M.S.M."/>
            <person name="Mascher T."/>
            <person name="Medema M.H."/>
            <person name="Devos D.P."/>
            <person name="Kaster A.-K."/>
            <person name="Ovreas L."/>
            <person name="Rohde M."/>
            <person name="Galperin M.Y."/>
            <person name="Jogler C."/>
        </authorList>
    </citation>
    <scope>NUCLEOTIDE SEQUENCE [LARGE SCALE GENOMIC DNA]</scope>
    <source>
        <strain evidence="2 3">Pr1d</strain>
    </source>
</reference>
<name>A0A5B9Q5G7_9BACT</name>
<keyword evidence="3" id="KW-1185">Reference proteome</keyword>
<dbReference type="InterPro" id="IPR002696">
    <property type="entry name" value="Membr_insert_effic_factor_YidD"/>
</dbReference>
<sequence>MNRLWRICRQVPAVLLIAAVKCYQWTISPLLGQCCRFEPTCSVYFIEAVKKHGAVRGTLLGFRRIGRCHPWHPGGYDPP</sequence>
<organism evidence="2 3">
    <name type="scientific">Bythopirellula goksoeyrii</name>
    <dbReference type="NCBI Taxonomy" id="1400387"/>
    <lineage>
        <taxon>Bacteria</taxon>
        <taxon>Pseudomonadati</taxon>
        <taxon>Planctomycetota</taxon>
        <taxon>Planctomycetia</taxon>
        <taxon>Pirellulales</taxon>
        <taxon>Lacipirellulaceae</taxon>
        <taxon>Bythopirellula</taxon>
    </lineage>
</organism>
<dbReference type="NCBIfam" id="TIGR00278">
    <property type="entry name" value="membrane protein insertion efficiency factor YidD"/>
    <property type="match status" value="1"/>
</dbReference>
<protein>
    <recommendedName>
        <fullName evidence="1">Putative membrane protein insertion efficiency factor</fullName>
    </recommendedName>
</protein>
<keyword evidence="1" id="KW-0472">Membrane</keyword>
<dbReference type="AlphaFoldDB" id="A0A5B9Q5G7"/>
<dbReference type="GO" id="GO:0005886">
    <property type="term" value="C:plasma membrane"/>
    <property type="evidence" value="ECO:0007669"/>
    <property type="project" value="UniProtKB-SubCell"/>
</dbReference>
<dbReference type="PANTHER" id="PTHR33383:SF1">
    <property type="entry name" value="MEMBRANE PROTEIN INSERTION EFFICIENCY FACTOR-RELATED"/>
    <property type="match status" value="1"/>
</dbReference>
<dbReference type="HAMAP" id="MF_00386">
    <property type="entry name" value="UPF0161_YidD"/>
    <property type="match status" value="1"/>
</dbReference>
<dbReference type="OrthoDB" id="9801753at2"/>
<dbReference type="PANTHER" id="PTHR33383">
    <property type="entry name" value="MEMBRANE PROTEIN INSERTION EFFICIENCY FACTOR-RELATED"/>
    <property type="match status" value="1"/>
</dbReference>
<dbReference type="KEGG" id="bgok:Pr1d_15780"/>
<gene>
    <name evidence="2" type="primary">yidD</name>
    <name evidence="2" type="ORF">Pr1d_15780</name>
</gene>
<evidence type="ECO:0000313" key="2">
    <source>
        <dbReference type="EMBL" id="QEG34304.1"/>
    </source>
</evidence>
<evidence type="ECO:0000256" key="1">
    <source>
        <dbReference type="HAMAP-Rule" id="MF_00386"/>
    </source>
</evidence>
<dbReference type="Proteomes" id="UP000323917">
    <property type="component" value="Chromosome"/>
</dbReference>
<comment type="function">
    <text evidence="1">Could be involved in insertion of integral membrane proteins into the membrane.</text>
</comment>
<proteinExistence type="inferred from homology"/>
<dbReference type="EMBL" id="CP042913">
    <property type="protein sequence ID" value="QEG34304.1"/>
    <property type="molecule type" value="Genomic_DNA"/>
</dbReference>
<dbReference type="Pfam" id="PF01809">
    <property type="entry name" value="YidD"/>
    <property type="match status" value="1"/>
</dbReference>
<comment type="subcellular location">
    <subcellularLocation>
        <location evidence="1">Cell membrane</location>
        <topology evidence="1">Peripheral membrane protein</topology>
        <orientation evidence="1">Cytoplasmic side</orientation>
    </subcellularLocation>
</comment>
<dbReference type="RefSeq" id="WP_148072973.1">
    <property type="nucleotide sequence ID" value="NZ_CP042913.1"/>
</dbReference>